<keyword evidence="5" id="KW-0479">Metal-binding</keyword>
<proteinExistence type="inferred from homology"/>
<dbReference type="PANTHER" id="PTHR22930">
    <property type="match status" value="1"/>
</dbReference>
<name>A0A7J7MW77_9MAGN</name>
<protein>
    <recommendedName>
        <fullName evidence="12">DDE Tnp4 domain-containing protein</fullName>
    </recommendedName>
</protein>
<dbReference type="GO" id="GO:0016787">
    <property type="term" value="F:hydrolase activity"/>
    <property type="evidence" value="ECO:0007669"/>
    <property type="project" value="UniProtKB-KW"/>
</dbReference>
<evidence type="ECO:0000256" key="7">
    <source>
        <dbReference type="ARBA" id="ARBA00023242"/>
    </source>
</evidence>
<evidence type="ECO:0000256" key="6">
    <source>
        <dbReference type="ARBA" id="ARBA00022801"/>
    </source>
</evidence>
<keyword evidence="11" id="KW-1185">Reference proteome</keyword>
<dbReference type="GO" id="GO:0005634">
    <property type="term" value="C:nucleus"/>
    <property type="evidence" value="ECO:0007669"/>
    <property type="project" value="UniProtKB-SubCell"/>
</dbReference>
<evidence type="ECO:0000256" key="2">
    <source>
        <dbReference type="ARBA" id="ARBA00004123"/>
    </source>
</evidence>
<feature type="domain" description="DUF8040" evidence="9">
    <location>
        <begin position="17"/>
        <end position="106"/>
    </location>
</feature>
<feature type="domain" description="DDE Tnp4" evidence="8">
    <location>
        <begin position="126"/>
        <end position="286"/>
    </location>
</feature>
<evidence type="ECO:0000313" key="10">
    <source>
        <dbReference type="EMBL" id="KAF6159189.1"/>
    </source>
</evidence>
<comment type="cofactor">
    <cofactor evidence="1">
        <name>a divalent metal cation</name>
        <dbReference type="ChEBI" id="CHEBI:60240"/>
    </cofactor>
</comment>
<evidence type="ECO:0000256" key="3">
    <source>
        <dbReference type="ARBA" id="ARBA00006958"/>
    </source>
</evidence>
<evidence type="ECO:0000256" key="4">
    <source>
        <dbReference type="ARBA" id="ARBA00022722"/>
    </source>
</evidence>
<evidence type="ECO:0000256" key="5">
    <source>
        <dbReference type="ARBA" id="ARBA00022723"/>
    </source>
</evidence>
<dbReference type="PANTHER" id="PTHR22930:SF221">
    <property type="entry name" value="NUCLEASE HARBI1"/>
    <property type="match status" value="1"/>
</dbReference>
<keyword evidence="7" id="KW-0539">Nucleus</keyword>
<dbReference type="GO" id="GO:0046872">
    <property type="term" value="F:metal ion binding"/>
    <property type="evidence" value="ECO:0007669"/>
    <property type="project" value="UniProtKB-KW"/>
</dbReference>
<dbReference type="Pfam" id="PF26138">
    <property type="entry name" value="DUF8040"/>
    <property type="match status" value="1"/>
</dbReference>
<keyword evidence="4" id="KW-0540">Nuclease</keyword>
<organism evidence="10 11">
    <name type="scientific">Kingdonia uniflora</name>
    <dbReference type="NCBI Taxonomy" id="39325"/>
    <lineage>
        <taxon>Eukaryota</taxon>
        <taxon>Viridiplantae</taxon>
        <taxon>Streptophyta</taxon>
        <taxon>Embryophyta</taxon>
        <taxon>Tracheophyta</taxon>
        <taxon>Spermatophyta</taxon>
        <taxon>Magnoliopsida</taxon>
        <taxon>Ranunculales</taxon>
        <taxon>Circaeasteraceae</taxon>
        <taxon>Kingdonia</taxon>
    </lineage>
</organism>
<dbReference type="GO" id="GO:0004518">
    <property type="term" value="F:nuclease activity"/>
    <property type="evidence" value="ECO:0007669"/>
    <property type="project" value="UniProtKB-KW"/>
</dbReference>
<comment type="subcellular location">
    <subcellularLocation>
        <location evidence="2">Nucleus</location>
    </subcellularLocation>
</comment>
<dbReference type="InterPro" id="IPR058353">
    <property type="entry name" value="DUF8040"/>
</dbReference>
<comment type="similarity">
    <text evidence="3">Belongs to the HARBI1 family.</text>
</comment>
<dbReference type="Proteomes" id="UP000541444">
    <property type="component" value="Unassembled WGS sequence"/>
</dbReference>
<accession>A0A7J7MW77</accession>
<evidence type="ECO:0000259" key="9">
    <source>
        <dbReference type="Pfam" id="PF26138"/>
    </source>
</evidence>
<reference evidence="10 11" key="1">
    <citation type="journal article" date="2020" name="IScience">
        <title>Genome Sequencing of the Endangered Kingdonia uniflora (Circaeasteraceae, Ranunculales) Reveals Potential Mechanisms of Evolutionary Specialization.</title>
        <authorList>
            <person name="Sun Y."/>
            <person name="Deng T."/>
            <person name="Zhang A."/>
            <person name="Moore M.J."/>
            <person name="Landis J.B."/>
            <person name="Lin N."/>
            <person name="Zhang H."/>
            <person name="Zhang X."/>
            <person name="Huang J."/>
            <person name="Zhang X."/>
            <person name="Sun H."/>
            <person name="Wang H."/>
        </authorList>
    </citation>
    <scope>NUCLEOTIDE SEQUENCE [LARGE SCALE GENOMIC DNA]</scope>
    <source>
        <strain evidence="10">TB1705</strain>
        <tissue evidence="10">Leaf</tissue>
    </source>
</reference>
<keyword evidence="6" id="KW-0378">Hydrolase</keyword>
<evidence type="ECO:0000256" key="1">
    <source>
        <dbReference type="ARBA" id="ARBA00001968"/>
    </source>
</evidence>
<dbReference type="Pfam" id="PF13359">
    <property type="entry name" value="DDE_Tnp_4"/>
    <property type="match status" value="1"/>
</dbReference>
<comment type="caution">
    <text evidence="10">The sequence shown here is derived from an EMBL/GenBank/DDBJ whole genome shotgun (WGS) entry which is preliminary data.</text>
</comment>
<gene>
    <name evidence="10" type="ORF">GIB67_032806</name>
</gene>
<dbReference type="InterPro" id="IPR027806">
    <property type="entry name" value="HARBI1_dom"/>
</dbReference>
<evidence type="ECO:0008006" key="12">
    <source>
        <dbReference type="Google" id="ProtNLM"/>
    </source>
</evidence>
<evidence type="ECO:0000313" key="11">
    <source>
        <dbReference type="Proteomes" id="UP000541444"/>
    </source>
</evidence>
<sequence length="345" mass="39934">MNYVDKLPTINRDDDRHLYLRRLYEESDTKCHETLRMNRMTFNHLCARLETKGLKKLRFVDVKEQVAMCLQVIGHDTRNSQVKFDLIRSGHTISRYFHRVLRAILKLGVDLIKPATAEFSPAMGAIDGTFIHASVPAEDRPRYRNRKGDIRQNVLVSCGFNMRITYILAGWEGSAHDSRMLRVAVNDPRDPFTIPAGKFYLGDAGFANVLGFLVPYRGVRYHLKEHDGRAPTNAKELFNYRHSSLGNVIERTFGLLKKHFAHLRSYPFYNIETQTMIVMACCIIHNSILEVDPYDMGDEWVTPEEEPNEDFGEREDIAALQPSATWTGFRDHLAKTMWNEYNHRP</sequence>
<dbReference type="OrthoDB" id="1737193at2759"/>
<dbReference type="AlphaFoldDB" id="A0A7J7MW77"/>
<dbReference type="InterPro" id="IPR045249">
    <property type="entry name" value="HARBI1-like"/>
</dbReference>
<dbReference type="EMBL" id="JACGCM010001204">
    <property type="protein sequence ID" value="KAF6159189.1"/>
    <property type="molecule type" value="Genomic_DNA"/>
</dbReference>
<evidence type="ECO:0000259" key="8">
    <source>
        <dbReference type="Pfam" id="PF13359"/>
    </source>
</evidence>